<dbReference type="EMBL" id="LT629704">
    <property type="protein sequence ID" value="SDN46127.1"/>
    <property type="molecule type" value="Genomic_DNA"/>
</dbReference>
<dbReference type="Proteomes" id="UP000748067">
    <property type="component" value="Unassembled WGS sequence"/>
</dbReference>
<evidence type="ECO:0000313" key="3">
    <source>
        <dbReference type="Proteomes" id="UP000182470"/>
    </source>
</evidence>
<proteinExistence type="predicted"/>
<reference evidence="2 3" key="2">
    <citation type="submission" date="2016-10" db="EMBL/GenBank/DDBJ databases">
        <authorList>
            <person name="de Groot N.N."/>
        </authorList>
    </citation>
    <scope>NUCLEOTIDE SEQUENCE [LARGE SCALE GENOMIC DNA]</scope>
    <source>
        <strain evidence="2 3">BS2772</strain>
    </source>
</reference>
<evidence type="ECO:0000313" key="1">
    <source>
        <dbReference type="EMBL" id="KAF2406514.1"/>
    </source>
</evidence>
<name>A0A1H0BKH0_9PSED</name>
<protein>
    <submittedName>
        <fullName evidence="2">Uncharacterized protein</fullName>
    </submittedName>
</protein>
<evidence type="ECO:0000313" key="4">
    <source>
        <dbReference type="Proteomes" id="UP000748067"/>
    </source>
</evidence>
<evidence type="ECO:0000313" key="2">
    <source>
        <dbReference type="EMBL" id="SDN46127.1"/>
    </source>
</evidence>
<reference evidence="1 4" key="1">
    <citation type="submission" date="2015-01" db="EMBL/GenBank/DDBJ databases">
        <title>Genome Sequence of Pseudomonas antarctica CMS 35.</title>
        <authorList>
            <person name="Voget S."/>
            <person name="Chow J."/>
            <person name="Daniel R."/>
            <person name="Streit W."/>
        </authorList>
    </citation>
    <scope>NUCLEOTIDE SEQUENCE [LARGE SCALE GENOMIC DNA]</scope>
    <source>
        <strain evidence="1 4">CMS 35</strain>
    </source>
</reference>
<keyword evidence="4" id="KW-1185">Reference proteome</keyword>
<sequence>MNLQSSVSRLTLLGALIIGAASCSNMKPSEDHLTCTFMCRRRCAA</sequence>
<dbReference type="EMBL" id="JXDI01000003">
    <property type="protein sequence ID" value="KAF2406514.1"/>
    <property type="molecule type" value="Genomic_DNA"/>
</dbReference>
<dbReference type="AlphaFoldDB" id="A0A1H0BKH0"/>
<gene>
    <name evidence="1" type="ORF">PSAN_46900</name>
    <name evidence="2" type="ORF">SAMN04490179_4350</name>
</gene>
<accession>A0A1H0BKH0</accession>
<organism evidence="2 3">
    <name type="scientific">Pseudomonas antarctica</name>
    <dbReference type="NCBI Taxonomy" id="219572"/>
    <lineage>
        <taxon>Bacteria</taxon>
        <taxon>Pseudomonadati</taxon>
        <taxon>Pseudomonadota</taxon>
        <taxon>Gammaproteobacteria</taxon>
        <taxon>Pseudomonadales</taxon>
        <taxon>Pseudomonadaceae</taxon>
        <taxon>Pseudomonas</taxon>
    </lineage>
</organism>
<dbReference type="Proteomes" id="UP000182470">
    <property type="component" value="Chromosome I"/>
</dbReference>